<organism evidence="1 2">
    <name type="scientific">Turneriella parva (strain ATCC BAA-1111 / DSM 21527 / NCTC 11395 / H)</name>
    <name type="common">Leptospira parva</name>
    <dbReference type="NCBI Taxonomy" id="869212"/>
    <lineage>
        <taxon>Bacteria</taxon>
        <taxon>Pseudomonadati</taxon>
        <taxon>Spirochaetota</taxon>
        <taxon>Spirochaetia</taxon>
        <taxon>Leptospirales</taxon>
        <taxon>Leptospiraceae</taxon>
        <taxon>Turneriella</taxon>
    </lineage>
</organism>
<dbReference type="EMBL" id="CP002959">
    <property type="protein sequence ID" value="AFM13467.1"/>
    <property type="molecule type" value="Genomic_DNA"/>
</dbReference>
<protein>
    <submittedName>
        <fullName evidence="1">Uncharacterized protein</fullName>
    </submittedName>
</protein>
<gene>
    <name evidence="1" type="ordered locus">Turpa_2828</name>
</gene>
<dbReference type="STRING" id="869212.Turpa_2828"/>
<dbReference type="KEGG" id="tpx:Turpa_2828"/>
<evidence type="ECO:0000313" key="1">
    <source>
        <dbReference type="EMBL" id="AFM13467.1"/>
    </source>
</evidence>
<proteinExistence type="predicted"/>
<reference evidence="1 2" key="1">
    <citation type="submission" date="2012-06" db="EMBL/GenBank/DDBJ databases">
        <title>The complete chromosome of genome of Turneriella parva DSM 21527.</title>
        <authorList>
            <consortium name="US DOE Joint Genome Institute (JGI-PGF)"/>
            <person name="Lucas S."/>
            <person name="Han J."/>
            <person name="Lapidus A."/>
            <person name="Bruce D."/>
            <person name="Goodwin L."/>
            <person name="Pitluck S."/>
            <person name="Peters L."/>
            <person name="Kyrpides N."/>
            <person name="Mavromatis K."/>
            <person name="Ivanova N."/>
            <person name="Mikhailova N."/>
            <person name="Chertkov O."/>
            <person name="Detter J.C."/>
            <person name="Tapia R."/>
            <person name="Han C."/>
            <person name="Land M."/>
            <person name="Hauser L."/>
            <person name="Markowitz V."/>
            <person name="Cheng J.-F."/>
            <person name="Hugenholtz P."/>
            <person name="Woyke T."/>
            <person name="Wu D."/>
            <person name="Gronow S."/>
            <person name="Wellnitz S."/>
            <person name="Brambilla E."/>
            <person name="Klenk H.-P."/>
            <person name="Eisen J.A."/>
        </authorList>
    </citation>
    <scope>NUCLEOTIDE SEQUENCE [LARGE SCALE GENOMIC DNA]</scope>
    <source>
        <strain evidence="2">ATCC BAA-1111 / DSM 21527 / NCTC 11395 / H</strain>
    </source>
</reference>
<keyword evidence="2" id="KW-1185">Reference proteome</keyword>
<sequence>MASDTTPFYVGLESQEFRDFARAIPLMEDELLMLESYARFAAESGTTAFSSSRVTDFLLARGQDENLAKLKTLPNVRRLISQTAFPLREKKFIEMEIDGGEVMRIRLTDPANIFIEDYYSQMLSNSALPFPDEEMLQKFLLPQNHVTVPVSEISSGTNHRLKEEKRLIIFRFNDVAQGVCASAGTIDIMLEVCLLKLRNTIMVSAQNRLGEDLVKDMQNIMPQKTTTVDRIGRILSHQENEVPHYFVNLANRLAAYFLIDKEKRGMSTLIQAARLVEGFKGYEAWLESERNNHDRLRENAQKLLNMMADFPALLNRDGIIQKVVKGSSGLEIMASLLNQNEIELVVQEMLSEHTVFQADERELLPALLRFRMNEEEFFIHREAVLIFFESERKRVRAELLARFRKMWYALMLKNESRSSMEFDEFFAEDIDKYVKAHEPVFTTMLQNPQAIINAFHVVSRHPVSPGLQDKYFIINNRVIFKPVHVLLELVRRDIYAQVRGELPFLYRYPLLRWLAALFGFVNAPAEPPEKTEENGAATPAAGKDTDWHRTLHMVETRLTGEKNTYDLIQKYGDLWNIKLGEARRQLQERVDGEVAQRAKRLYSMTRKLPEITQSFLSGEIGNAATQLVRKYGNETADTRALSQYIQLSLVEQLKTIHG</sequence>
<accession>I4B860</accession>
<evidence type="ECO:0000313" key="2">
    <source>
        <dbReference type="Proteomes" id="UP000006048"/>
    </source>
</evidence>
<name>I4B860_TURPD</name>
<dbReference type="Proteomes" id="UP000006048">
    <property type="component" value="Chromosome"/>
</dbReference>
<dbReference type="RefSeq" id="WP_014803969.1">
    <property type="nucleotide sequence ID" value="NC_018020.1"/>
</dbReference>
<dbReference type="HOGENOM" id="CLU_421464_0_0_12"/>
<dbReference type="AlphaFoldDB" id="I4B860"/>